<sequence length="98" mass="10436">MPSTARNHHAATTAPAPAHREATSRSTRGRPALGAAPPSPVEPNHHSNGPATVHSRVRIRSSPRSAGRRFSDDALTLCPFSHAGVGRPSFFLDALRQQ</sequence>
<organism evidence="2 3">
    <name type="scientific">Citricoccus parietis</name>
    <dbReference type="NCBI Taxonomy" id="592307"/>
    <lineage>
        <taxon>Bacteria</taxon>
        <taxon>Bacillati</taxon>
        <taxon>Actinomycetota</taxon>
        <taxon>Actinomycetes</taxon>
        <taxon>Micrococcales</taxon>
        <taxon>Micrococcaceae</taxon>
        <taxon>Citricoccus</taxon>
    </lineage>
</organism>
<accession>A0ABV5FWD5</accession>
<feature type="region of interest" description="Disordered" evidence="1">
    <location>
        <begin position="1"/>
        <end position="71"/>
    </location>
</feature>
<dbReference type="Proteomes" id="UP001589575">
    <property type="component" value="Unassembled WGS sequence"/>
</dbReference>
<evidence type="ECO:0000313" key="2">
    <source>
        <dbReference type="EMBL" id="MFB9070971.1"/>
    </source>
</evidence>
<dbReference type="EMBL" id="JBHMFI010000001">
    <property type="protein sequence ID" value="MFB9070971.1"/>
    <property type="molecule type" value="Genomic_DNA"/>
</dbReference>
<name>A0ABV5FWD5_9MICC</name>
<reference evidence="2 3" key="1">
    <citation type="submission" date="2024-09" db="EMBL/GenBank/DDBJ databases">
        <authorList>
            <person name="Sun Q."/>
            <person name="Mori K."/>
        </authorList>
    </citation>
    <scope>NUCLEOTIDE SEQUENCE [LARGE SCALE GENOMIC DNA]</scope>
    <source>
        <strain evidence="2 3">CCM 7609</strain>
    </source>
</reference>
<gene>
    <name evidence="2" type="ORF">ACFFX0_07105</name>
</gene>
<proteinExistence type="predicted"/>
<evidence type="ECO:0000313" key="3">
    <source>
        <dbReference type="Proteomes" id="UP001589575"/>
    </source>
</evidence>
<evidence type="ECO:0000256" key="1">
    <source>
        <dbReference type="SAM" id="MobiDB-lite"/>
    </source>
</evidence>
<comment type="caution">
    <text evidence="2">The sequence shown here is derived from an EMBL/GenBank/DDBJ whole genome shotgun (WGS) entry which is preliminary data.</text>
</comment>
<protein>
    <submittedName>
        <fullName evidence="2">Uncharacterized protein</fullName>
    </submittedName>
</protein>
<keyword evidence="3" id="KW-1185">Reference proteome</keyword>